<dbReference type="AlphaFoldDB" id="A0A9N7MUP1"/>
<dbReference type="GO" id="GO:0008233">
    <property type="term" value="F:peptidase activity"/>
    <property type="evidence" value="ECO:0007669"/>
    <property type="project" value="UniProtKB-KW"/>
</dbReference>
<keyword evidence="3" id="KW-0378">Hydrolase</keyword>
<name>A0A9N7MUP1_STRHE</name>
<feature type="domain" description="Lon N-terminal" evidence="2">
    <location>
        <begin position="21"/>
        <end position="77"/>
    </location>
</feature>
<proteinExistence type="predicted"/>
<feature type="signal peptide" evidence="1">
    <location>
        <begin position="1"/>
        <end position="18"/>
    </location>
</feature>
<evidence type="ECO:0000256" key="1">
    <source>
        <dbReference type="SAM" id="SignalP"/>
    </source>
</evidence>
<dbReference type="InterPro" id="IPR046336">
    <property type="entry name" value="Lon_prtase_N_sf"/>
</dbReference>
<sequence length="147" mass="16667">MMVHTLLHTDLCFGAIYADTFASGIADVGCVGEVVRHERFADDRFFLVCKGQERFRVTRLVRTKPYPVAEVAWLEERPSAGGGHDVNCNKILSLIKWSTFEGAPREQQALLELEDTTERLTREKQTLRKTLNYLTSTSAVKDVFRSS</sequence>
<dbReference type="SUPFAM" id="SSF88697">
    <property type="entry name" value="PUA domain-like"/>
    <property type="match status" value="1"/>
</dbReference>
<comment type="caution">
    <text evidence="3">The sequence shown here is derived from an EMBL/GenBank/DDBJ whole genome shotgun (WGS) entry which is preliminary data.</text>
</comment>
<dbReference type="InterPro" id="IPR003111">
    <property type="entry name" value="Lon_prtase_N"/>
</dbReference>
<dbReference type="Proteomes" id="UP001153555">
    <property type="component" value="Unassembled WGS sequence"/>
</dbReference>
<keyword evidence="1" id="KW-0732">Signal</keyword>
<accession>A0A9N7MUP1</accession>
<dbReference type="InterPro" id="IPR015947">
    <property type="entry name" value="PUA-like_sf"/>
</dbReference>
<reference evidence="3" key="1">
    <citation type="submission" date="2019-12" db="EMBL/GenBank/DDBJ databases">
        <authorList>
            <person name="Scholes J."/>
        </authorList>
    </citation>
    <scope>NUCLEOTIDE SEQUENCE</scope>
</reference>
<dbReference type="Gene3D" id="2.30.130.40">
    <property type="entry name" value="LON domain-like"/>
    <property type="match status" value="1"/>
</dbReference>
<evidence type="ECO:0000313" key="3">
    <source>
        <dbReference type="EMBL" id="CAA0813343.1"/>
    </source>
</evidence>
<dbReference type="PANTHER" id="PTHR46732">
    <property type="entry name" value="ATP-DEPENDENT PROTEASE LA (LON) DOMAIN PROTEIN"/>
    <property type="match status" value="1"/>
</dbReference>
<keyword evidence="3" id="KW-0645">Protease</keyword>
<dbReference type="EMBL" id="CACSLK010011313">
    <property type="protein sequence ID" value="CAA0813343.1"/>
    <property type="molecule type" value="Genomic_DNA"/>
</dbReference>
<evidence type="ECO:0000259" key="2">
    <source>
        <dbReference type="Pfam" id="PF02190"/>
    </source>
</evidence>
<dbReference type="OrthoDB" id="264917at2759"/>
<dbReference type="PANTHER" id="PTHR46732:SF8">
    <property type="entry name" value="ATP-DEPENDENT PROTEASE LA (LON) DOMAIN PROTEIN"/>
    <property type="match status" value="1"/>
</dbReference>
<dbReference type="GO" id="GO:0006508">
    <property type="term" value="P:proteolysis"/>
    <property type="evidence" value="ECO:0007669"/>
    <property type="project" value="UniProtKB-KW"/>
</dbReference>
<evidence type="ECO:0000313" key="4">
    <source>
        <dbReference type="Proteomes" id="UP001153555"/>
    </source>
</evidence>
<gene>
    <name evidence="3" type="ORF">SHERM_13902</name>
</gene>
<organism evidence="3 4">
    <name type="scientific">Striga hermonthica</name>
    <name type="common">Purple witchweed</name>
    <name type="synonym">Buchnera hermonthica</name>
    <dbReference type="NCBI Taxonomy" id="68872"/>
    <lineage>
        <taxon>Eukaryota</taxon>
        <taxon>Viridiplantae</taxon>
        <taxon>Streptophyta</taxon>
        <taxon>Embryophyta</taxon>
        <taxon>Tracheophyta</taxon>
        <taxon>Spermatophyta</taxon>
        <taxon>Magnoliopsida</taxon>
        <taxon>eudicotyledons</taxon>
        <taxon>Gunneridae</taxon>
        <taxon>Pentapetalae</taxon>
        <taxon>asterids</taxon>
        <taxon>lamiids</taxon>
        <taxon>Lamiales</taxon>
        <taxon>Orobanchaceae</taxon>
        <taxon>Buchnereae</taxon>
        <taxon>Striga</taxon>
    </lineage>
</organism>
<feature type="chain" id="PRO_5040292397" evidence="1">
    <location>
        <begin position="19"/>
        <end position="147"/>
    </location>
</feature>
<dbReference type="Pfam" id="PF02190">
    <property type="entry name" value="LON_substr_bdg"/>
    <property type="match status" value="1"/>
</dbReference>
<protein>
    <submittedName>
        <fullName evidence="3">ATP-dependent protease La (LON) domain protein</fullName>
    </submittedName>
</protein>
<keyword evidence="4" id="KW-1185">Reference proteome</keyword>